<reference evidence="2 5" key="2">
    <citation type="submission" date="2020-08" db="EMBL/GenBank/DDBJ databases">
        <title>Sequencing the genomes of 1000 actinobacteria strains.</title>
        <authorList>
            <person name="Klenk H.-P."/>
        </authorList>
    </citation>
    <scope>NUCLEOTIDE SEQUENCE [LARGE SCALE GENOMIC DNA]</scope>
    <source>
        <strain evidence="2 5">DSM 15626</strain>
    </source>
</reference>
<organism evidence="3 4">
    <name type="scientific">Kribbella sandramycini</name>
    <dbReference type="NCBI Taxonomy" id="60450"/>
    <lineage>
        <taxon>Bacteria</taxon>
        <taxon>Bacillati</taxon>
        <taxon>Actinomycetota</taxon>
        <taxon>Actinomycetes</taxon>
        <taxon>Propionibacteriales</taxon>
        <taxon>Kribbellaceae</taxon>
        <taxon>Kribbella</taxon>
    </lineage>
</organism>
<dbReference type="EMBL" id="JABJRC010000003">
    <property type="protein sequence ID" value="NOL41653.1"/>
    <property type="molecule type" value="Genomic_DNA"/>
</dbReference>
<keyword evidence="4" id="KW-1185">Reference proteome</keyword>
<dbReference type="RefSeq" id="WP_171674146.1">
    <property type="nucleotide sequence ID" value="NZ_BAAAGT010000001.1"/>
</dbReference>
<dbReference type="PROSITE" id="PS51318">
    <property type="entry name" value="TAT"/>
    <property type="match status" value="1"/>
</dbReference>
<evidence type="ECO:0000313" key="3">
    <source>
        <dbReference type="EMBL" id="NOL41653.1"/>
    </source>
</evidence>
<feature type="chain" id="PRO_5036217693" evidence="1">
    <location>
        <begin position="30"/>
        <end position="201"/>
    </location>
</feature>
<name>A0A7Y4KZQ4_9ACTN</name>
<dbReference type="InterPro" id="IPR006311">
    <property type="entry name" value="TAT_signal"/>
</dbReference>
<evidence type="ECO:0000256" key="1">
    <source>
        <dbReference type="SAM" id="SignalP"/>
    </source>
</evidence>
<comment type="caution">
    <text evidence="3">The sequence shown here is derived from an EMBL/GenBank/DDBJ whole genome shotgun (WGS) entry which is preliminary data.</text>
</comment>
<proteinExistence type="predicted"/>
<accession>A0A7Y4KZQ4</accession>
<evidence type="ECO:0000313" key="4">
    <source>
        <dbReference type="Proteomes" id="UP000534306"/>
    </source>
</evidence>
<gene>
    <name evidence="2" type="ORF">HNR71_001021</name>
    <name evidence="3" type="ORF">HPO96_15505</name>
</gene>
<dbReference type="AlphaFoldDB" id="A0A7Y4KZQ4"/>
<evidence type="ECO:0000313" key="2">
    <source>
        <dbReference type="EMBL" id="MBB6565384.1"/>
    </source>
</evidence>
<dbReference type="Proteomes" id="UP000553957">
    <property type="component" value="Unassembled WGS sequence"/>
</dbReference>
<protein>
    <submittedName>
        <fullName evidence="3">Uncharacterized protein</fullName>
    </submittedName>
</protein>
<reference evidence="3 4" key="1">
    <citation type="submission" date="2020-05" db="EMBL/GenBank/DDBJ databases">
        <title>Genome sequence of Kribbella sandramycini ATCC 39419.</title>
        <authorList>
            <person name="Maclea K.S."/>
            <person name="Fair J.L."/>
        </authorList>
    </citation>
    <scope>NUCLEOTIDE SEQUENCE [LARGE SCALE GENOMIC DNA]</scope>
    <source>
        <strain evidence="3 4">ATCC 39419</strain>
    </source>
</reference>
<keyword evidence="1" id="KW-0732">Signal</keyword>
<dbReference type="EMBL" id="JACHKF010000001">
    <property type="protein sequence ID" value="MBB6565384.1"/>
    <property type="molecule type" value="Genomic_DNA"/>
</dbReference>
<feature type="signal peptide" evidence="1">
    <location>
        <begin position="1"/>
        <end position="29"/>
    </location>
</feature>
<evidence type="ECO:0000313" key="5">
    <source>
        <dbReference type="Proteomes" id="UP000553957"/>
    </source>
</evidence>
<dbReference type="Proteomes" id="UP000534306">
    <property type="component" value="Unassembled WGS sequence"/>
</dbReference>
<sequence>MSQLTRRSVLGIAAAAAVAPLAATLPARAATRYPLDNWGFIMQNYPVGLWNHGPLAQVGAENVGHRSCRSFFRMPIAGLAGQTISAAAFTIQLVSTVSSTPYPVYLFGLRDLDPAEPISWADSSDENTWRRHLDTLSATAHGTPPRPVLRFEADAVREQVQAAATARSPYISLGLRAPDEWNRYHGKSFAPATAALVVTTA</sequence>